<evidence type="ECO:0000313" key="3">
    <source>
        <dbReference type="Proteomes" id="UP001212841"/>
    </source>
</evidence>
<feature type="compositionally biased region" description="Polar residues" evidence="1">
    <location>
        <begin position="119"/>
        <end position="149"/>
    </location>
</feature>
<proteinExistence type="predicted"/>
<reference evidence="2" key="1">
    <citation type="submission" date="2020-05" db="EMBL/GenBank/DDBJ databases">
        <title>Phylogenomic resolution of chytrid fungi.</title>
        <authorList>
            <person name="Stajich J.E."/>
            <person name="Amses K."/>
            <person name="Simmons R."/>
            <person name="Seto K."/>
            <person name="Myers J."/>
            <person name="Bonds A."/>
            <person name="Quandt C.A."/>
            <person name="Barry K."/>
            <person name="Liu P."/>
            <person name="Grigoriev I."/>
            <person name="Longcore J.E."/>
            <person name="James T.Y."/>
        </authorList>
    </citation>
    <scope>NUCLEOTIDE SEQUENCE</scope>
    <source>
        <strain evidence="2">JEL0318</strain>
    </source>
</reference>
<evidence type="ECO:0000256" key="1">
    <source>
        <dbReference type="SAM" id="MobiDB-lite"/>
    </source>
</evidence>
<organism evidence="2 3">
    <name type="scientific">Rhizophlyctis rosea</name>
    <dbReference type="NCBI Taxonomy" id="64517"/>
    <lineage>
        <taxon>Eukaryota</taxon>
        <taxon>Fungi</taxon>
        <taxon>Fungi incertae sedis</taxon>
        <taxon>Chytridiomycota</taxon>
        <taxon>Chytridiomycota incertae sedis</taxon>
        <taxon>Chytridiomycetes</taxon>
        <taxon>Rhizophlyctidales</taxon>
        <taxon>Rhizophlyctidaceae</taxon>
        <taxon>Rhizophlyctis</taxon>
    </lineage>
</organism>
<sequence>MRRASNAPSNVSIGTAYENDLSLRSNLTGMSVGRRSRSSKIPSVLDGSLFLPPGDVVVVPPATITTTASLPKSLETTYLSSTSLERTAFVPKSFETTTYLHPTTATNNTEPTLLRRMSTQTHYLSATSSRPAPPHTLTSQRSRTSLNTPSHPPPTTLASTSLESRHLRRTSYSHAEAALRNDNKPVVEVTRCGRFTLTREYSGGCVGAGMGHRRRDSGSRFVVVRDEGIKKEEGKVAVESGKEVEKKDGDGEVKKRGRFVVGRDGGEVKSSGEVVMVDGEEEGDKNGTMNTVRSADSGVVV</sequence>
<dbReference type="AlphaFoldDB" id="A0AAD5S451"/>
<name>A0AAD5S451_9FUNG</name>
<evidence type="ECO:0000313" key="2">
    <source>
        <dbReference type="EMBL" id="KAJ3043634.1"/>
    </source>
</evidence>
<protein>
    <submittedName>
        <fullName evidence="2">Uncharacterized protein</fullName>
    </submittedName>
</protein>
<dbReference type="Proteomes" id="UP001212841">
    <property type="component" value="Unassembled WGS sequence"/>
</dbReference>
<feature type="region of interest" description="Disordered" evidence="1">
    <location>
        <begin position="278"/>
        <end position="301"/>
    </location>
</feature>
<dbReference type="EMBL" id="JADGJD010001343">
    <property type="protein sequence ID" value="KAJ3043634.1"/>
    <property type="molecule type" value="Genomic_DNA"/>
</dbReference>
<keyword evidence="3" id="KW-1185">Reference proteome</keyword>
<comment type="caution">
    <text evidence="2">The sequence shown here is derived from an EMBL/GenBank/DDBJ whole genome shotgun (WGS) entry which is preliminary data.</text>
</comment>
<gene>
    <name evidence="2" type="ORF">HK097_001698</name>
</gene>
<accession>A0AAD5S451</accession>
<feature type="region of interest" description="Disordered" evidence="1">
    <location>
        <begin position="119"/>
        <end position="165"/>
    </location>
</feature>